<feature type="domain" description="Tryptophan synthase beta chain-like PALP" evidence="6">
    <location>
        <begin position="14"/>
        <end position="293"/>
    </location>
</feature>
<comment type="cofactor">
    <cofactor evidence="1">
        <name>pyridoxal 5'-phosphate</name>
        <dbReference type="ChEBI" id="CHEBI:597326"/>
    </cofactor>
</comment>
<dbReference type="Pfam" id="PF00291">
    <property type="entry name" value="PALP"/>
    <property type="match status" value="1"/>
</dbReference>
<dbReference type="EMBL" id="JACXAA010000008">
    <property type="protein sequence ID" value="MBD2755554.1"/>
    <property type="molecule type" value="Genomic_DNA"/>
</dbReference>
<dbReference type="Gene3D" id="3.40.50.1100">
    <property type="match status" value="2"/>
</dbReference>
<comment type="caution">
    <text evidence="7">The sequence shown here is derived from an EMBL/GenBank/DDBJ whole genome shotgun (WGS) entry which is preliminary data.</text>
</comment>
<gene>
    <name evidence="7" type="ORF">IC230_21810</name>
</gene>
<evidence type="ECO:0000256" key="3">
    <source>
        <dbReference type="ARBA" id="ARBA00022898"/>
    </source>
</evidence>
<accession>A0A927B4L9</accession>
<evidence type="ECO:0000259" key="6">
    <source>
        <dbReference type="Pfam" id="PF00291"/>
    </source>
</evidence>
<feature type="active site" description="Nucleophile" evidence="4">
    <location>
        <position position="75"/>
    </location>
</feature>
<evidence type="ECO:0000256" key="4">
    <source>
        <dbReference type="PIRSR" id="PIRSR006278-1"/>
    </source>
</evidence>
<keyword evidence="3 5" id="KW-0663">Pyridoxal phosphate</keyword>
<dbReference type="InterPro" id="IPR001926">
    <property type="entry name" value="TrpB-like_PALP"/>
</dbReference>
<sequence length="308" mass="33874">MTDFSEQMHTFPANSPLQLLENPFPELVNIRLFLKRDDLLHPLVSGNKCRKLKYNLLAAREQKFTTLLTFGGAYSNHLYATAAAGQEFGFRTIGVVRGEELAKVVRNKTLLACEAYGMQLHFISRTEYRRKDEPDFLADLLHQFGPCYVLPEGGTNALAIRGTAEILPEIIDQLGDKPDYVCCPVGTGGTLAGLAQSTADGMNVLGFLSLNATEFHLPISGNDIARCQLETAYSFGGYAKTTPELLRFIQSFDRKTGVLLEQVYTGKMLYGIYDLALKGYFKTGATVVAVHTGGLQGRSEALNLQSKS</sequence>
<evidence type="ECO:0000313" key="8">
    <source>
        <dbReference type="Proteomes" id="UP000653797"/>
    </source>
</evidence>
<dbReference type="GO" id="GO:0019148">
    <property type="term" value="F:D-cysteine desulfhydrase activity"/>
    <property type="evidence" value="ECO:0007669"/>
    <property type="project" value="TreeGrafter"/>
</dbReference>
<evidence type="ECO:0000256" key="2">
    <source>
        <dbReference type="ARBA" id="ARBA00008639"/>
    </source>
</evidence>
<evidence type="ECO:0000256" key="5">
    <source>
        <dbReference type="PIRSR" id="PIRSR006278-2"/>
    </source>
</evidence>
<dbReference type="InterPro" id="IPR027278">
    <property type="entry name" value="ACCD_DCysDesulf"/>
</dbReference>
<dbReference type="PIRSF" id="PIRSF006278">
    <property type="entry name" value="ACCD_DCysDesulf"/>
    <property type="match status" value="1"/>
</dbReference>
<comment type="similarity">
    <text evidence="2">Belongs to the ACC deaminase/D-cysteine desulfhydrase family.</text>
</comment>
<reference evidence="7" key="1">
    <citation type="submission" date="2020-09" db="EMBL/GenBank/DDBJ databases">
        <authorList>
            <person name="Kim M.K."/>
        </authorList>
    </citation>
    <scope>NUCLEOTIDE SEQUENCE</scope>
    <source>
        <strain evidence="7">BT704</strain>
    </source>
</reference>
<name>A0A927B4L9_9BACT</name>
<proteinExistence type="inferred from homology"/>
<evidence type="ECO:0000256" key="1">
    <source>
        <dbReference type="ARBA" id="ARBA00001933"/>
    </source>
</evidence>
<keyword evidence="8" id="KW-1185">Reference proteome</keyword>
<evidence type="ECO:0000313" key="7">
    <source>
        <dbReference type="EMBL" id="MBD2755554.1"/>
    </source>
</evidence>
<protein>
    <submittedName>
        <fullName evidence="7">1-aminocyclopropane-1-carboxylate deaminase/D-cysteine desulfhydrase</fullName>
    </submittedName>
</protein>
<feature type="modified residue" description="N6-(pyridoxal phosphate)lysine" evidence="5">
    <location>
        <position position="48"/>
    </location>
</feature>
<dbReference type="AlphaFoldDB" id="A0A927B4L9"/>
<dbReference type="PANTHER" id="PTHR43780:SF2">
    <property type="entry name" value="1-AMINOCYCLOPROPANE-1-CARBOXYLATE DEAMINASE-RELATED"/>
    <property type="match status" value="1"/>
</dbReference>
<dbReference type="InterPro" id="IPR036052">
    <property type="entry name" value="TrpB-like_PALP_sf"/>
</dbReference>
<organism evidence="7 8">
    <name type="scientific">Spirosoma validum</name>
    <dbReference type="NCBI Taxonomy" id="2771355"/>
    <lineage>
        <taxon>Bacteria</taxon>
        <taxon>Pseudomonadati</taxon>
        <taxon>Bacteroidota</taxon>
        <taxon>Cytophagia</taxon>
        <taxon>Cytophagales</taxon>
        <taxon>Cytophagaceae</taxon>
        <taxon>Spirosoma</taxon>
    </lineage>
</organism>
<dbReference type="Proteomes" id="UP000653797">
    <property type="component" value="Unassembled WGS sequence"/>
</dbReference>
<dbReference type="PANTHER" id="PTHR43780">
    <property type="entry name" value="1-AMINOCYCLOPROPANE-1-CARBOXYLATE DEAMINASE-RELATED"/>
    <property type="match status" value="1"/>
</dbReference>
<dbReference type="SUPFAM" id="SSF53686">
    <property type="entry name" value="Tryptophan synthase beta subunit-like PLP-dependent enzymes"/>
    <property type="match status" value="1"/>
</dbReference>